<evidence type="ECO:0000313" key="5">
    <source>
        <dbReference type="EMBL" id="OWQ96984.1"/>
    </source>
</evidence>
<dbReference type="EMBL" id="NISK01000002">
    <property type="protein sequence ID" value="OWQ96984.1"/>
    <property type="molecule type" value="Genomic_DNA"/>
</dbReference>
<dbReference type="GO" id="GO:0003700">
    <property type="term" value="F:DNA-binding transcription factor activity"/>
    <property type="evidence" value="ECO:0007669"/>
    <property type="project" value="TreeGrafter"/>
</dbReference>
<reference evidence="5 6" key="1">
    <citation type="journal article" date="2010" name="Int. J. Syst. Evol. Microbiol.">
        <title>Sphingopyxis bauzanensis sp. nov., a psychrophilic bacterium isolated from soil.</title>
        <authorList>
            <person name="Zhang D.C."/>
            <person name="Liu H.C."/>
            <person name="Xin Y.H."/>
            <person name="Zhou Y.G."/>
            <person name="Schinner F."/>
            <person name="Margesin R."/>
        </authorList>
    </citation>
    <scope>NUCLEOTIDE SEQUENCE [LARGE SCALE GENOMIC DNA]</scope>
    <source>
        <strain evidence="5 6">DSM 22271</strain>
    </source>
</reference>
<dbReference type="Gene3D" id="2.60.120.10">
    <property type="entry name" value="Jelly Rolls"/>
    <property type="match status" value="1"/>
</dbReference>
<name>A0A246JV81_9SPHN</name>
<dbReference type="PANTHER" id="PTHR24567">
    <property type="entry name" value="CRP FAMILY TRANSCRIPTIONAL REGULATORY PROTEIN"/>
    <property type="match status" value="1"/>
</dbReference>
<dbReference type="GO" id="GO:0003677">
    <property type="term" value="F:DNA binding"/>
    <property type="evidence" value="ECO:0007669"/>
    <property type="project" value="UniProtKB-KW"/>
</dbReference>
<dbReference type="OrthoDB" id="6155297at2"/>
<proteinExistence type="predicted"/>
<dbReference type="RefSeq" id="WP_088440839.1">
    <property type="nucleotide sequence ID" value="NZ_BMMC01000003.1"/>
</dbReference>
<evidence type="ECO:0000256" key="2">
    <source>
        <dbReference type="ARBA" id="ARBA00023125"/>
    </source>
</evidence>
<organism evidence="5 6">
    <name type="scientific">Sphingopyxis bauzanensis</name>
    <dbReference type="NCBI Taxonomy" id="651663"/>
    <lineage>
        <taxon>Bacteria</taxon>
        <taxon>Pseudomonadati</taxon>
        <taxon>Pseudomonadota</taxon>
        <taxon>Alphaproteobacteria</taxon>
        <taxon>Sphingomonadales</taxon>
        <taxon>Sphingomonadaceae</taxon>
        <taxon>Sphingopyxis</taxon>
    </lineage>
</organism>
<keyword evidence="3" id="KW-0804">Transcription</keyword>
<accession>A0A246JV81</accession>
<dbReference type="SUPFAM" id="SSF46785">
    <property type="entry name" value="Winged helix' DNA-binding domain"/>
    <property type="match status" value="1"/>
</dbReference>
<comment type="caution">
    <text evidence="5">The sequence shown here is derived from an EMBL/GenBank/DDBJ whole genome shotgun (WGS) entry which is preliminary data.</text>
</comment>
<dbReference type="SMART" id="SM00419">
    <property type="entry name" value="HTH_CRP"/>
    <property type="match status" value="1"/>
</dbReference>
<dbReference type="InterPro" id="IPR014710">
    <property type="entry name" value="RmlC-like_jellyroll"/>
</dbReference>
<dbReference type="InterPro" id="IPR036388">
    <property type="entry name" value="WH-like_DNA-bd_sf"/>
</dbReference>
<evidence type="ECO:0000313" key="6">
    <source>
        <dbReference type="Proteomes" id="UP000197361"/>
    </source>
</evidence>
<dbReference type="GO" id="GO:0005829">
    <property type="term" value="C:cytosol"/>
    <property type="evidence" value="ECO:0007669"/>
    <property type="project" value="TreeGrafter"/>
</dbReference>
<dbReference type="PANTHER" id="PTHR24567:SF68">
    <property type="entry name" value="DNA-BINDING TRANSCRIPTIONAL DUAL REGULATOR CRP"/>
    <property type="match status" value="1"/>
</dbReference>
<sequence>MEHIDLALTQRLSAFAMLTADDRKRLSDTVLRSARWFAPRQEILSEGERPQFVHAVIDGWAVATKQLVDGRRQIVNILLPGDLCATNIFLPKRADHAVSALTHARVAFIGATEFQVMMAASPRIAQAFWWNELSGASIQREWMTSLGQRNAYERIAHLLCELYTRLQVVNMAARGECEFPVTQNDLADATGLTPVHVNRTVQQLRQDGLISLHDKKLVLHDIDRLAIAGLFNPAYLHLDRGR</sequence>
<dbReference type="CDD" id="cd00038">
    <property type="entry name" value="CAP_ED"/>
    <property type="match status" value="1"/>
</dbReference>
<keyword evidence="6" id="KW-1185">Reference proteome</keyword>
<dbReference type="PROSITE" id="PS51063">
    <property type="entry name" value="HTH_CRP_2"/>
    <property type="match status" value="1"/>
</dbReference>
<evidence type="ECO:0000256" key="3">
    <source>
        <dbReference type="ARBA" id="ARBA00023163"/>
    </source>
</evidence>
<keyword evidence="1" id="KW-0805">Transcription regulation</keyword>
<dbReference type="SMART" id="SM00100">
    <property type="entry name" value="cNMP"/>
    <property type="match status" value="1"/>
</dbReference>
<dbReference type="Pfam" id="PF00027">
    <property type="entry name" value="cNMP_binding"/>
    <property type="match status" value="1"/>
</dbReference>
<gene>
    <name evidence="5" type="ORF">CDQ92_07770</name>
</gene>
<evidence type="ECO:0000259" key="4">
    <source>
        <dbReference type="PROSITE" id="PS51063"/>
    </source>
</evidence>
<protein>
    <submittedName>
        <fullName evidence="5">Cyclic nucleotide-binding protein</fullName>
    </submittedName>
</protein>
<dbReference type="Gene3D" id="1.10.10.10">
    <property type="entry name" value="Winged helix-like DNA-binding domain superfamily/Winged helix DNA-binding domain"/>
    <property type="match status" value="1"/>
</dbReference>
<dbReference type="AlphaFoldDB" id="A0A246JV81"/>
<dbReference type="InterPro" id="IPR018490">
    <property type="entry name" value="cNMP-bd_dom_sf"/>
</dbReference>
<dbReference type="SUPFAM" id="SSF51206">
    <property type="entry name" value="cAMP-binding domain-like"/>
    <property type="match status" value="1"/>
</dbReference>
<dbReference type="Pfam" id="PF13545">
    <property type="entry name" value="HTH_Crp_2"/>
    <property type="match status" value="1"/>
</dbReference>
<dbReference type="Proteomes" id="UP000197361">
    <property type="component" value="Unassembled WGS sequence"/>
</dbReference>
<dbReference type="InterPro" id="IPR000595">
    <property type="entry name" value="cNMP-bd_dom"/>
</dbReference>
<dbReference type="InterPro" id="IPR012318">
    <property type="entry name" value="HTH_CRP"/>
</dbReference>
<dbReference type="InterPro" id="IPR036390">
    <property type="entry name" value="WH_DNA-bd_sf"/>
</dbReference>
<keyword evidence="2" id="KW-0238">DNA-binding</keyword>
<feature type="domain" description="HTH crp-type" evidence="4">
    <location>
        <begin position="149"/>
        <end position="223"/>
    </location>
</feature>
<dbReference type="InterPro" id="IPR050397">
    <property type="entry name" value="Env_Response_Regulators"/>
</dbReference>
<evidence type="ECO:0000256" key="1">
    <source>
        <dbReference type="ARBA" id="ARBA00023015"/>
    </source>
</evidence>